<dbReference type="GO" id="GO:0009117">
    <property type="term" value="P:nucleotide metabolic process"/>
    <property type="evidence" value="ECO:0007669"/>
    <property type="project" value="UniProtKB-KW"/>
</dbReference>
<dbReference type="PANTHER" id="PTHR43213:SF5">
    <property type="entry name" value="BIFUNCTIONAL DTTP_UTP PYROPHOSPHATASE_METHYLTRANSFERASE PROTEIN-RELATED"/>
    <property type="match status" value="1"/>
</dbReference>
<dbReference type="SUPFAM" id="SSF52972">
    <property type="entry name" value="ITPase-like"/>
    <property type="match status" value="1"/>
</dbReference>
<keyword evidence="6" id="KW-1185">Reference proteome</keyword>
<evidence type="ECO:0000256" key="4">
    <source>
        <dbReference type="HAMAP-Rule" id="MF_00528"/>
    </source>
</evidence>
<feature type="site" description="Important for substrate specificity" evidence="4">
    <location>
        <position position="76"/>
    </location>
</feature>
<dbReference type="GO" id="GO:0047429">
    <property type="term" value="F:nucleoside triphosphate diphosphatase activity"/>
    <property type="evidence" value="ECO:0007669"/>
    <property type="project" value="UniProtKB-EC"/>
</dbReference>
<name>A0A7W9B7C1_9SPHN</name>
<dbReference type="GO" id="GO:0005737">
    <property type="term" value="C:cytoplasm"/>
    <property type="evidence" value="ECO:0007669"/>
    <property type="project" value="UniProtKB-SubCell"/>
</dbReference>
<organism evidence="5 6">
    <name type="scientific">Sphingopyxis panaciterrulae</name>
    <dbReference type="NCBI Taxonomy" id="462372"/>
    <lineage>
        <taxon>Bacteria</taxon>
        <taxon>Pseudomonadati</taxon>
        <taxon>Pseudomonadota</taxon>
        <taxon>Alphaproteobacteria</taxon>
        <taxon>Sphingomonadales</taxon>
        <taxon>Sphingomonadaceae</taxon>
        <taxon>Sphingopyxis</taxon>
    </lineage>
</organism>
<dbReference type="InterPro" id="IPR029001">
    <property type="entry name" value="ITPase-like_fam"/>
</dbReference>
<dbReference type="NCBIfam" id="TIGR00172">
    <property type="entry name" value="maf"/>
    <property type="match status" value="1"/>
</dbReference>
<comment type="catalytic activity">
    <reaction evidence="4">
        <text>dTTP + H2O = dTMP + diphosphate + H(+)</text>
        <dbReference type="Rhea" id="RHEA:28534"/>
        <dbReference type="ChEBI" id="CHEBI:15377"/>
        <dbReference type="ChEBI" id="CHEBI:15378"/>
        <dbReference type="ChEBI" id="CHEBI:33019"/>
        <dbReference type="ChEBI" id="CHEBI:37568"/>
        <dbReference type="ChEBI" id="CHEBI:63528"/>
        <dbReference type="EC" id="3.6.1.9"/>
    </reaction>
</comment>
<comment type="caution">
    <text evidence="5">The sequence shown here is derived from an EMBL/GenBank/DDBJ whole genome shotgun (WGS) entry which is preliminary data.</text>
</comment>
<comment type="subcellular location">
    <subcellularLocation>
        <location evidence="4">Cytoplasm</location>
    </subcellularLocation>
</comment>
<dbReference type="Proteomes" id="UP000537161">
    <property type="component" value="Unassembled WGS sequence"/>
</dbReference>
<proteinExistence type="inferred from homology"/>
<comment type="similarity">
    <text evidence="4">Belongs to the Maf family. YhdE subfamily.</text>
</comment>
<comment type="catalytic activity">
    <reaction evidence="4">
        <text>UTP + H2O = UMP + diphosphate + H(+)</text>
        <dbReference type="Rhea" id="RHEA:29395"/>
        <dbReference type="ChEBI" id="CHEBI:15377"/>
        <dbReference type="ChEBI" id="CHEBI:15378"/>
        <dbReference type="ChEBI" id="CHEBI:33019"/>
        <dbReference type="ChEBI" id="CHEBI:46398"/>
        <dbReference type="ChEBI" id="CHEBI:57865"/>
        <dbReference type="EC" id="3.6.1.9"/>
    </reaction>
</comment>
<reference evidence="5 6" key="1">
    <citation type="submission" date="2020-08" db="EMBL/GenBank/DDBJ databases">
        <title>Genomic Encyclopedia of Type Strains, Phase IV (KMG-IV): sequencing the most valuable type-strain genomes for metagenomic binning, comparative biology and taxonomic classification.</title>
        <authorList>
            <person name="Goeker M."/>
        </authorList>
    </citation>
    <scope>NUCLEOTIDE SEQUENCE [LARGE SCALE GENOMIC DNA]</scope>
    <source>
        <strain evidence="5 6">DSM 27163</strain>
    </source>
</reference>
<comment type="function">
    <text evidence="4">Nucleoside triphosphate pyrophosphatase that hydrolyzes dTTP and UTP. May have a dual role in cell division arrest and in preventing the incorporation of modified nucleotides into cellular nucleic acids.</text>
</comment>
<dbReference type="InterPro" id="IPR003697">
    <property type="entry name" value="Maf-like"/>
</dbReference>
<keyword evidence="4" id="KW-0963">Cytoplasm</keyword>
<gene>
    <name evidence="5" type="ORF">FHR21_002557</name>
</gene>
<dbReference type="PANTHER" id="PTHR43213">
    <property type="entry name" value="BIFUNCTIONAL DTTP/UTP PYROPHOSPHATASE/METHYLTRANSFERASE PROTEIN-RELATED"/>
    <property type="match status" value="1"/>
</dbReference>
<dbReference type="Gene3D" id="3.90.950.10">
    <property type="match status" value="1"/>
</dbReference>
<sequence>MSGAATPPALVLASTSPRRRELLARIGVTPTRIAAPDIDETPLKGELPRAYVARLAEAKARAVERTGNEVVLAGDTTVAVGRRILEKPADEADLRRMLGLLSGRRHHVLSGVCVVGADGRPRVRVADTVVAFKRLTDAEIDWYVESGEGMGKAGGYAIQGRAEVFVRFLSGSHSNVVGLPIFETRALLSAAGVSLG</sequence>
<dbReference type="EC" id="3.6.1.9" evidence="4"/>
<feature type="site" description="Important for substrate specificity" evidence="4">
    <location>
        <position position="159"/>
    </location>
</feature>
<evidence type="ECO:0000313" key="5">
    <source>
        <dbReference type="EMBL" id="MBB5707194.1"/>
    </source>
</evidence>
<dbReference type="RefSeq" id="WP_184098838.1">
    <property type="nucleotide sequence ID" value="NZ_JACIJH010000008.1"/>
</dbReference>
<dbReference type="HAMAP" id="MF_00528">
    <property type="entry name" value="Maf"/>
    <property type="match status" value="1"/>
</dbReference>
<comment type="caution">
    <text evidence="4">Lacks conserved residue(s) required for the propagation of feature annotation.</text>
</comment>
<accession>A0A7W9B7C1</accession>
<protein>
    <recommendedName>
        <fullName evidence="4">dTTP/UTP pyrophosphatase</fullName>
        <shortName evidence="4">dTTPase/UTPase</shortName>
        <ecNumber evidence="4">3.6.1.9</ecNumber>
    </recommendedName>
    <alternativeName>
        <fullName evidence="4">Nucleoside triphosphate pyrophosphatase</fullName>
    </alternativeName>
    <alternativeName>
        <fullName evidence="4">Nucleotide pyrophosphatase</fullName>
        <shortName evidence="4">Nucleotide PPase</shortName>
    </alternativeName>
</protein>
<keyword evidence="2 4" id="KW-0378">Hydrolase</keyword>
<evidence type="ECO:0000256" key="3">
    <source>
        <dbReference type="ARBA" id="ARBA00023080"/>
    </source>
</evidence>
<keyword evidence="3 4" id="KW-0546">Nucleotide metabolism</keyword>
<comment type="cofactor">
    <cofactor evidence="1 4">
        <name>a divalent metal cation</name>
        <dbReference type="ChEBI" id="CHEBI:60240"/>
    </cofactor>
</comment>
<dbReference type="AlphaFoldDB" id="A0A7W9B7C1"/>
<evidence type="ECO:0000256" key="1">
    <source>
        <dbReference type="ARBA" id="ARBA00001968"/>
    </source>
</evidence>
<dbReference type="PIRSF" id="PIRSF006305">
    <property type="entry name" value="Maf"/>
    <property type="match status" value="1"/>
</dbReference>
<feature type="active site" description="Proton acceptor" evidence="4">
    <location>
        <position position="75"/>
    </location>
</feature>
<dbReference type="Pfam" id="PF02545">
    <property type="entry name" value="Maf"/>
    <property type="match status" value="1"/>
</dbReference>
<feature type="site" description="Important for substrate specificity" evidence="4">
    <location>
        <position position="18"/>
    </location>
</feature>
<dbReference type="EMBL" id="JACIJH010000008">
    <property type="protein sequence ID" value="MBB5707194.1"/>
    <property type="molecule type" value="Genomic_DNA"/>
</dbReference>
<dbReference type="CDD" id="cd00555">
    <property type="entry name" value="Maf"/>
    <property type="match status" value="1"/>
</dbReference>
<evidence type="ECO:0000256" key="2">
    <source>
        <dbReference type="ARBA" id="ARBA00022801"/>
    </source>
</evidence>
<evidence type="ECO:0000313" key="6">
    <source>
        <dbReference type="Proteomes" id="UP000537161"/>
    </source>
</evidence>